<dbReference type="PANTHER" id="PTHR31286:SF165">
    <property type="entry name" value="DUF4283 DOMAIN-CONTAINING PROTEIN"/>
    <property type="match status" value="1"/>
</dbReference>
<keyword evidence="1" id="KW-0862">Zinc</keyword>
<feature type="region of interest" description="Disordered" evidence="2">
    <location>
        <begin position="206"/>
        <end position="234"/>
    </location>
</feature>
<keyword evidence="1" id="KW-0863">Zinc-finger</keyword>
<sequence length="234" mass="25836">MWLLASAIGAPVCLDNAAEECVYINYAQVCVEVDADKVADHPSSIPIGGVKQQPMELLFEYPWLPVHCGNCKKEGHLKRDCTRKLQWEPTKKQEWKLISRKKTNEELEKVVSTVATTSHSSLPDLELNSKLPVPTKDIQIVSPSVLPGSDKLATSTRQLVSINDSQQTVPVGNPFTALYTLQSNLLEQESALKQRRSRAASQGVAIATKALLPRPRQSKKSLNSSSEVLQPQLK</sequence>
<dbReference type="EMBL" id="BPVZ01000081">
    <property type="protein sequence ID" value="GKV28977.1"/>
    <property type="molecule type" value="Genomic_DNA"/>
</dbReference>
<gene>
    <name evidence="4" type="ORF">SLEP1_g37959</name>
</gene>
<dbReference type="GO" id="GO:0003676">
    <property type="term" value="F:nucleic acid binding"/>
    <property type="evidence" value="ECO:0007669"/>
    <property type="project" value="InterPro"/>
</dbReference>
<dbReference type="InterPro" id="IPR036875">
    <property type="entry name" value="Znf_CCHC_sf"/>
</dbReference>
<dbReference type="Proteomes" id="UP001054252">
    <property type="component" value="Unassembled WGS sequence"/>
</dbReference>
<dbReference type="InterPro" id="IPR001878">
    <property type="entry name" value="Znf_CCHC"/>
</dbReference>
<evidence type="ECO:0000259" key="3">
    <source>
        <dbReference type="PROSITE" id="PS50158"/>
    </source>
</evidence>
<organism evidence="4 5">
    <name type="scientific">Rubroshorea leprosula</name>
    <dbReference type="NCBI Taxonomy" id="152421"/>
    <lineage>
        <taxon>Eukaryota</taxon>
        <taxon>Viridiplantae</taxon>
        <taxon>Streptophyta</taxon>
        <taxon>Embryophyta</taxon>
        <taxon>Tracheophyta</taxon>
        <taxon>Spermatophyta</taxon>
        <taxon>Magnoliopsida</taxon>
        <taxon>eudicotyledons</taxon>
        <taxon>Gunneridae</taxon>
        <taxon>Pentapetalae</taxon>
        <taxon>rosids</taxon>
        <taxon>malvids</taxon>
        <taxon>Malvales</taxon>
        <taxon>Dipterocarpaceae</taxon>
        <taxon>Rubroshorea</taxon>
    </lineage>
</organism>
<feature type="domain" description="CCHC-type" evidence="3">
    <location>
        <begin position="68"/>
        <end position="83"/>
    </location>
</feature>
<dbReference type="AlphaFoldDB" id="A0AAV5KWD9"/>
<dbReference type="PROSITE" id="PS50158">
    <property type="entry name" value="ZF_CCHC"/>
    <property type="match status" value="1"/>
</dbReference>
<evidence type="ECO:0000313" key="4">
    <source>
        <dbReference type="EMBL" id="GKV28977.1"/>
    </source>
</evidence>
<proteinExistence type="predicted"/>
<comment type="caution">
    <text evidence="4">The sequence shown here is derived from an EMBL/GenBank/DDBJ whole genome shotgun (WGS) entry which is preliminary data.</text>
</comment>
<keyword evidence="1" id="KW-0479">Metal-binding</keyword>
<dbReference type="InterPro" id="IPR040256">
    <property type="entry name" value="At4g02000-like"/>
</dbReference>
<feature type="compositionally biased region" description="Polar residues" evidence="2">
    <location>
        <begin position="220"/>
        <end position="234"/>
    </location>
</feature>
<dbReference type="GO" id="GO:0008270">
    <property type="term" value="F:zinc ion binding"/>
    <property type="evidence" value="ECO:0007669"/>
    <property type="project" value="UniProtKB-KW"/>
</dbReference>
<evidence type="ECO:0000313" key="5">
    <source>
        <dbReference type="Proteomes" id="UP001054252"/>
    </source>
</evidence>
<name>A0AAV5KWD9_9ROSI</name>
<dbReference type="SUPFAM" id="SSF57756">
    <property type="entry name" value="Retrovirus zinc finger-like domains"/>
    <property type="match status" value="1"/>
</dbReference>
<evidence type="ECO:0000256" key="2">
    <source>
        <dbReference type="SAM" id="MobiDB-lite"/>
    </source>
</evidence>
<accession>A0AAV5KWD9</accession>
<dbReference type="PANTHER" id="PTHR31286">
    <property type="entry name" value="GLYCINE-RICH CELL WALL STRUCTURAL PROTEIN 1.8-LIKE"/>
    <property type="match status" value="1"/>
</dbReference>
<keyword evidence="5" id="KW-1185">Reference proteome</keyword>
<evidence type="ECO:0000256" key="1">
    <source>
        <dbReference type="PROSITE-ProRule" id="PRU00047"/>
    </source>
</evidence>
<reference evidence="4 5" key="1">
    <citation type="journal article" date="2021" name="Commun. Biol.">
        <title>The genome of Shorea leprosula (Dipterocarpaceae) highlights the ecological relevance of drought in aseasonal tropical rainforests.</title>
        <authorList>
            <person name="Ng K.K.S."/>
            <person name="Kobayashi M.J."/>
            <person name="Fawcett J.A."/>
            <person name="Hatakeyama M."/>
            <person name="Paape T."/>
            <person name="Ng C.H."/>
            <person name="Ang C.C."/>
            <person name="Tnah L.H."/>
            <person name="Lee C.T."/>
            <person name="Nishiyama T."/>
            <person name="Sese J."/>
            <person name="O'Brien M.J."/>
            <person name="Copetti D."/>
            <person name="Mohd Noor M.I."/>
            <person name="Ong R.C."/>
            <person name="Putra M."/>
            <person name="Sireger I.Z."/>
            <person name="Indrioko S."/>
            <person name="Kosugi Y."/>
            <person name="Izuno A."/>
            <person name="Isagi Y."/>
            <person name="Lee S.L."/>
            <person name="Shimizu K.K."/>
        </authorList>
    </citation>
    <scope>NUCLEOTIDE SEQUENCE [LARGE SCALE GENOMIC DNA]</scope>
    <source>
        <strain evidence="4">214</strain>
    </source>
</reference>
<protein>
    <recommendedName>
        <fullName evidence="3">CCHC-type domain-containing protein</fullName>
    </recommendedName>
</protein>